<evidence type="ECO:0000313" key="2">
    <source>
        <dbReference type="Proteomes" id="UP000000254"/>
    </source>
</evidence>
<name>A3DN54_STAMF</name>
<protein>
    <submittedName>
        <fullName evidence="1">Uncharacterized protein</fullName>
    </submittedName>
</protein>
<gene>
    <name evidence="1" type="ordered locus">Smar_0965</name>
</gene>
<dbReference type="KEGG" id="smr:Smar_0965"/>
<evidence type="ECO:0000313" key="1">
    <source>
        <dbReference type="EMBL" id="ABN70064.1"/>
    </source>
</evidence>
<accession>A3DN54</accession>
<dbReference type="eggNOG" id="arCOG07216">
    <property type="taxonomic scope" value="Archaea"/>
</dbReference>
<proteinExistence type="predicted"/>
<reference evidence="2" key="1">
    <citation type="journal article" date="2009" name="BMC Genomics">
        <title>The complete genome sequence of Staphylothermus marinus reveals differences in sulfur metabolism among heterotrophic Crenarchaeota.</title>
        <authorList>
            <person name="Anderson I.J."/>
            <person name="Dharmarajan L."/>
            <person name="Rodriguez J."/>
            <person name="Hooper S."/>
            <person name="Porat I."/>
            <person name="Ulrich L.E."/>
            <person name="Elkins J.G."/>
            <person name="Mavromatis K."/>
            <person name="Sun H."/>
            <person name="Land M."/>
            <person name="Lapidus A."/>
            <person name="Lucas S."/>
            <person name="Barry K."/>
            <person name="Huber H."/>
            <person name="Zhulin I.B."/>
            <person name="Whitman W.B."/>
            <person name="Mukhopadhyay B."/>
            <person name="Woese C."/>
            <person name="Bristow J."/>
            <person name="Kyrpides N."/>
        </authorList>
    </citation>
    <scope>NUCLEOTIDE SEQUENCE [LARGE SCALE GENOMIC DNA]</scope>
    <source>
        <strain evidence="2">ATCC 43588 / DSM 3639 / JCM 9404 / F1</strain>
    </source>
</reference>
<dbReference type="HOGENOM" id="CLU_2271153_0_0_2"/>
<dbReference type="Proteomes" id="UP000000254">
    <property type="component" value="Chromosome"/>
</dbReference>
<dbReference type="EMBL" id="CP000575">
    <property type="protein sequence ID" value="ABN70064.1"/>
    <property type="molecule type" value="Genomic_DNA"/>
</dbReference>
<dbReference type="OrthoDB" id="374400at2157"/>
<keyword evidence="2" id="KW-1185">Reference proteome</keyword>
<organism evidence="1 2">
    <name type="scientific">Staphylothermus marinus (strain ATCC 43588 / DSM 3639 / JCM 9404 / F1)</name>
    <dbReference type="NCBI Taxonomy" id="399550"/>
    <lineage>
        <taxon>Archaea</taxon>
        <taxon>Thermoproteota</taxon>
        <taxon>Thermoprotei</taxon>
        <taxon>Desulfurococcales</taxon>
        <taxon>Desulfurococcaceae</taxon>
        <taxon>Staphylothermus</taxon>
    </lineage>
</organism>
<reference evidence="1 2" key="2">
    <citation type="journal article" date="2009" name="Stand. Genomic Sci.">
        <title>Complete genome sequence of Staphylothermus marinus Stetter and Fiala 1986 type strain F1.</title>
        <authorList>
            <person name="Anderson I.J."/>
            <person name="Sun H."/>
            <person name="Lapidus A."/>
            <person name="Copeland A."/>
            <person name="Glavina Del Rio T."/>
            <person name="Tice H."/>
            <person name="Dalin E."/>
            <person name="Lucas S."/>
            <person name="Barry K."/>
            <person name="Land M."/>
            <person name="Richardson P."/>
            <person name="Huber H."/>
            <person name="Kyrpides N.C."/>
        </authorList>
    </citation>
    <scope>NUCLEOTIDE SEQUENCE [LARGE SCALE GENOMIC DNA]</scope>
    <source>
        <strain evidence="2">ATCC 43588 / DSM 3639 / JCM 9404 / F1</strain>
    </source>
</reference>
<dbReference type="STRING" id="399550.Smar_0965"/>
<sequence>MVISEECRSRWSRLLKKRELIAYYLLCVKKKNDVWNTGDIVDVLVNELLLNNKTAYNVFRRLKRIGLLVRVGEYMYKCIDFTEYFDELLKSYVCVKKLRRKP</sequence>
<dbReference type="AlphaFoldDB" id="A3DN54"/>